<dbReference type="Proteomes" id="UP001143856">
    <property type="component" value="Unassembled WGS sequence"/>
</dbReference>
<proteinExistence type="predicted"/>
<dbReference type="EMBL" id="JAPDGR010005494">
    <property type="protein sequence ID" value="KAJ2965664.1"/>
    <property type="molecule type" value="Genomic_DNA"/>
</dbReference>
<reference evidence="1" key="1">
    <citation type="submission" date="2022-10" db="EMBL/GenBank/DDBJ databases">
        <title>Genome Sequence of Xylaria curta.</title>
        <authorList>
            <person name="Buettner E."/>
        </authorList>
    </citation>
    <scope>NUCLEOTIDE SEQUENCE</scope>
    <source>
        <strain evidence="1">Babe10</strain>
    </source>
</reference>
<name>A0ACC1MHC7_9PEZI</name>
<gene>
    <name evidence="1" type="ORF">NUW58_g10842</name>
</gene>
<evidence type="ECO:0000313" key="2">
    <source>
        <dbReference type="Proteomes" id="UP001143856"/>
    </source>
</evidence>
<sequence>MRGDPYETSDAVFGVKKSLIVEPQKIDSATAKEYGVPEGSWILKHDFVLTTEKETQDLRDQLAIEALRKQGLNLKLVDHLPVPDLD</sequence>
<organism evidence="1 2">
    <name type="scientific">Xylaria curta</name>
    <dbReference type="NCBI Taxonomy" id="42375"/>
    <lineage>
        <taxon>Eukaryota</taxon>
        <taxon>Fungi</taxon>
        <taxon>Dikarya</taxon>
        <taxon>Ascomycota</taxon>
        <taxon>Pezizomycotina</taxon>
        <taxon>Sordariomycetes</taxon>
        <taxon>Xylariomycetidae</taxon>
        <taxon>Xylariales</taxon>
        <taxon>Xylariaceae</taxon>
        <taxon>Xylaria</taxon>
    </lineage>
</organism>
<comment type="caution">
    <text evidence="1">The sequence shown here is derived from an EMBL/GenBank/DDBJ whole genome shotgun (WGS) entry which is preliminary data.</text>
</comment>
<accession>A0ACC1MHC7</accession>
<keyword evidence="2" id="KW-1185">Reference proteome</keyword>
<protein>
    <submittedName>
        <fullName evidence="1">Uncharacterized protein</fullName>
    </submittedName>
</protein>
<evidence type="ECO:0000313" key="1">
    <source>
        <dbReference type="EMBL" id="KAJ2965664.1"/>
    </source>
</evidence>